<dbReference type="Proteomes" id="UP000216913">
    <property type="component" value="Unassembled WGS sequence"/>
</dbReference>
<dbReference type="Gene3D" id="2.60.120.1440">
    <property type="match status" value="1"/>
</dbReference>
<dbReference type="InterPro" id="IPR012373">
    <property type="entry name" value="Ferrdict_sens_TM"/>
</dbReference>
<dbReference type="OrthoDB" id="1100567at2"/>
<dbReference type="RefSeq" id="WP_094798935.1">
    <property type="nucleotide sequence ID" value="NZ_NEVP01000003.1"/>
</dbReference>
<name>A0A261TYH5_9BORD</name>
<organism evidence="3 4">
    <name type="scientific">Bordetella genomosp. 5</name>
    <dbReference type="NCBI Taxonomy" id="1395608"/>
    <lineage>
        <taxon>Bacteria</taxon>
        <taxon>Pseudomonadati</taxon>
        <taxon>Pseudomonadota</taxon>
        <taxon>Betaproteobacteria</taxon>
        <taxon>Burkholderiales</taxon>
        <taxon>Alcaligenaceae</taxon>
        <taxon>Bordetella</taxon>
    </lineage>
</organism>
<dbReference type="Pfam" id="PF04773">
    <property type="entry name" value="FecR"/>
    <property type="match status" value="1"/>
</dbReference>
<feature type="domain" description="FecR protein" evidence="1">
    <location>
        <begin position="112"/>
        <end position="203"/>
    </location>
</feature>
<dbReference type="InterPro" id="IPR006860">
    <property type="entry name" value="FecR"/>
</dbReference>
<protein>
    <recommendedName>
        <fullName evidence="5">Iron dicitrate transport regulator FecR</fullName>
    </recommendedName>
</protein>
<dbReference type="Pfam" id="PF16220">
    <property type="entry name" value="DUF4880"/>
    <property type="match status" value="1"/>
</dbReference>
<evidence type="ECO:0000259" key="1">
    <source>
        <dbReference type="Pfam" id="PF04773"/>
    </source>
</evidence>
<gene>
    <name evidence="3" type="ORF">CAL25_05375</name>
</gene>
<sequence length="316" mass="33387">MSAVPASPDALERAIDWMVLLESGAASAADRARFSAWLADPAHAQAWQTVCGAVSGALAPVRGPQAGAASAALRQPVSRRKWIIGAGLLLAGGGPAAWVLDRHTPLMTLTADLRTGTAERRRYPLPDGSVLTLNARSAADLAYDDSERRVVLRAGALCAEVAADARPFVVATAHCEVHARQGQFAVVQGEGQSEVTALRDTVEVWSQGARTTLDAGASLRVDAGGPGEIVPGSAWRAAWPSGMLVVRDEPLARVVDALRPYRRGWIRLAPEAARLRVVGTFPLDDTDAALDALAQTLPITLRRHAGWLVTLETRAA</sequence>
<reference evidence="3 4" key="1">
    <citation type="submission" date="2017-05" db="EMBL/GenBank/DDBJ databases">
        <title>Complete and WGS of Bordetella genogroups.</title>
        <authorList>
            <person name="Spilker T."/>
            <person name="LiPuma J."/>
        </authorList>
    </citation>
    <scope>NUCLEOTIDE SEQUENCE [LARGE SCALE GENOMIC DNA]</scope>
    <source>
        <strain evidence="3 4">AU10456</strain>
    </source>
</reference>
<dbReference type="PANTHER" id="PTHR30273">
    <property type="entry name" value="PERIPLASMIC SIGNAL SENSOR AND SIGMA FACTOR ACTIVATOR FECR-RELATED"/>
    <property type="match status" value="1"/>
</dbReference>
<dbReference type="EMBL" id="NEVP01000003">
    <property type="protein sequence ID" value="OZI54212.1"/>
    <property type="molecule type" value="Genomic_DNA"/>
</dbReference>
<evidence type="ECO:0000313" key="3">
    <source>
        <dbReference type="EMBL" id="OZI54212.1"/>
    </source>
</evidence>
<comment type="caution">
    <text evidence="3">The sequence shown here is derived from an EMBL/GenBank/DDBJ whole genome shotgun (WGS) entry which is preliminary data.</text>
</comment>
<dbReference type="PIRSF" id="PIRSF018266">
    <property type="entry name" value="FecR"/>
    <property type="match status" value="1"/>
</dbReference>
<dbReference type="AlphaFoldDB" id="A0A261TYH5"/>
<keyword evidence="4" id="KW-1185">Reference proteome</keyword>
<proteinExistence type="predicted"/>
<evidence type="ECO:0008006" key="5">
    <source>
        <dbReference type="Google" id="ProtNLM"/>
    </source>
</evidence>
<dbReference type="GO" id="GO:0016989">
    <property type="term" value="F:sigma factor antagonist activity"/>
    <property type="evidence" value="ECO:0007669"/>
    <property type="project" value="TreeGrafter"/>
</dbReference>
<feature type="domain" description="FecR N-terminal" evidence="2">
    <location>
        <begin position="12"/>
        <end position="51"/>
    </location>
</feature>
<dbReference type="InterPro" id="IPR032623">
    <property type="entry name" value="FecR_N"/>
</dbReference>
<evidence type="ECO:0000313" key="4">
    <source>
        <dbReference type="Proteomes" id="UP000216913"/>
    </source>
</evidence>
<accession>A0A261TYH5</accession>
<evidence type="ECO:0000259" key="2">
    <source>
        <dbReference type="Pfam" id="PF16220"/>
    </source>
</evidence>
<dbReference type="PANTHER" id="PTHR30273:SF2">
    <property type="entry name" value="PROTEIN FECR"/>
    <property type="match status" value="1"/>
</dbReference>